<name>A0A558BUN5_9BACT</name>
<feature type="domain" description="Methyltransferase FkbM" evidence="1">
    <location>
        <begin position="125"/>
        <end position="227"/>
    </location>
</feature>
<dbReference type="EMBL" id="VMRJ01000003">
    <property type="protein sequence ID" value="TVT40212.1"/>
    <property type="molecule type" value="Genomic_DNA"/>
</dbReference>
<keyword evidence="2" id="KW-0808">Transferase</keyword>
<dbReference type="RefSeq" id="WP_144847894.1">
    <property type="nucleotide sequence ID" value="NZ_VMRJ01000003.1"/>
</dbReference>
<dbReference type="AlphaFoldDB" id="A0A558BUN5"/>
<dbReference type="OrthoDB" id="9758052at2"/>
<evidence type="ECO:0000313" key="2">
    <source>
        <dbReference type="EMBL" id="TVT40212.1"/>
    </source>
</evidence>
<proteinExistence type="predicted"/>
<organism evidence="2 3">
    <name type="scientific">Hymenobacter setariae</name>
    <dbReference type="NCBI Taxonomy" id="2594794"/>
    <lineage>
        <taxon>Bacteria</taxon>
        <taxon>Pseudomonadati</taxon>
        <taxon>Bacteroidota</taxon>
        <taxon>Cytophagia</taxon>
        <taxon>Cytophagales</taxon>
        <taxon>Hymenobacteraceae</taxon>
        <taxon>Hymenobacter</taxon>
    </lineage>
</organism>
<gene>
    <name evidence="2" type="ORF">FNT36_12025</name>
</gene>
<keyword evidence="3" id="KW-1185">Reference proteome</keyword>
<dbReference type="SUPFAM" id="SSF53335">
    <property type="entry name" value="S-adenosyl-L-methionine-dependent methyltransferases"/>
    <property type="match status" value="1"/>
</dbReference>
<dbReference type="Proteomes" id="UP000317624">
    <property type="component" value="Unassembled WGS sequence"/>
</dbReference>
<evidence type="ECO:0000313" key="3">
    <source>
        <dbReference type="Proteomes" id="UP000317624"/>
    </source>
</evidence>
<comment type="caution">
    <text evidence="2">The sequence shown here is derived from an EMBL/GenBank/DDBJ whole genome shotgun (WGS) entry which is preliminary data.</text>
</comment>
<dbReference type="Pfam" id="PF05050">
    <property type="entry name" value="Methyltransf_21"/>
    <property type="match status" value="1"/>
</dbReference>
<dbReference type="InterPro" id="IPR029063">
    <property type="entry name" value="SAM-dependent_MTases_sf"/>
</dbReference>
<dbReference type="InterPro" id="IPR006342">
    <property type="entry name" value="FkbM_mtfrase"/>
</dbReference>
<dbReference type="GO" id="GO:0008168">
    <property type="term" value="F:methyltransferase activity"/>
    <property type="evidence" value="ECO:0007669"/>
    <property type="project" value="UniProtKB-KW"/>
</dbReference>
<protein>
    <submittedName>
        <fullName evidence="2">FkbM family methyltransferase</fullName>
    </submittedName>
</protein>
<evidence type="ECO:0000259" key="1">
    <source>
        <dbReference type="Pfam" id="PF05050"/>
    </source>
</evidence>
<sequence length="265" mass="29980">MNPLKALVKSALASRAQRQVIPFKDLIYLGSVNHGYHVPASYLTSASVCYCVGAGTDISLDTELASKFNSQVFVFDPMPYALAHFTDLVKSVEAGKKFYADRDKTGYAYTISSEALTDVKYCGTGVWNEKKKVKFYVPARDNYAGHSITNLQKTEEYIEAPVDTLVNIMRELGHSQLDLLKLEIEGSEYTVIEDVLVNKVDVKIILVEFDEFHHRGGFARFLAIRNIEKSSQKLLKEGYKLVHSLNFYKRTFIREDILNELVGRC</sequence>
<accession>A0A558BUN5</accession>
<keyword evidence="2" id="KW-0489">Methyltransferase</keyword>
<dbReference type="GO" id="GO:0032259">
    <property type="term" value="P:methylation"/>
    <property type="evidence" value="ECO:0007669"/>
    <property type="project" value="UniProtKB-KW"/>
</dbReference>
<dbReference type="Gene3D" id="3.40.50.150">
    <property type="entry name" value="Vaccinia Virus protein VP39"/>
    <property type="match status" value="1"/>
</dbReference>
<reference evidence="2 3" key="1">
    <citation type="submission" date="2019-07" db="EMBL/GenBank/DDBJ databases">
        <title>Hymenobacter sp. straun FUR1 Genome sequencing and assembly.</title>
        <authorList>
            <person name="Chhetri G."/>
        </authorList>
    </citation>
    <scope>NUCLEOTIDE SEQUENCE [LARGE SCALE GENOMIC DNA]</scope>
    <source>
        <strain evidence="2 3">Fur1</strain>
    </source>
</reference>